<evidence type="ECO:0000259" key="3">
    <source>
        <dbReference type="Pfam" id="PF00857"/>
    </source>
</evidence>
<dbReference type="InterPro" id="IPR000868">
    <property type="entry name" value="Isochorismatase-like_dom"/>
</dbReference>
<dbReference type="RefSeq" id="XP_064770458.1">
    <property type="nucleotide sequence ID" value="XM_064911448.1"/>
</dbReference>
<dbReference type="EMBL" id="JBBJBU010000001">
    <property type="protein sequence ID" value="KAK7207425.1"/>
    <property type="molecule type" value="Genomic_DNA"/>
</dbReference>
<name>A0ABR1FC40_9ASCO</name>
<feature type="domain" description="Isochorismatase-like" evidence="3">
    <location>
        <begin position="16"/>
        <end position="189"/>
    </location>
</feature>
<dbReference type="PANTHER" id="PTHR43540">
    <property type="entry name" value="PEROXYUREIDOACRYLATE/UREIDOACRYLATE AMIDOHYDROLASE-RELATED"/>
    <property type="match status" value="1"/>
</dbReference>
<evidence type="ECO:0000313" key="5">
    <source>
        <dbReference type="Proteomes" id="UP001498771"/>
    </source>
</evidence>
<dbReference type="Gene3D" id="3.40.50.850">
    <property type="entry name" value="Isochorismatase-like"/>
    <property type="match status" value="1"/>
</dbReference>
<keyword evidence="5" id="KW-1185">Reference proteome</keyword>
<evidence type="ECO:0000256" key="1">
    <source>
        <dbReference type="ARBA" id="ARBA00006336"/>
    </source>
</evidence>
<dbReference type="InterPro" id="IPR050272">
    <property type="entry name" value="Isochorismatase-like_hydrls"/>
</dbReference>
<dbReference type="InterPro" id="IPR036380">
    <property type="entry name" value="Isochorismatase-like_sf"/>
</dbReference>
<evidence type="ECO:0000256" key="2">
    <source>
        <dbReference type="ARBA" id="ARBA00022801"/>
    </source>
</evidence>
<organism evidence="4 5">
    <name type="scientific">Myxozyma melibiosi</name>
    <dbReference type="NCBI Taxonomy" id="54550"/>
    <lineage>
        <taxon>Eukaryota</taxon>
        <taxon>Fungi</taxon>
        <taxon>Dikarya</taxon>
        <taxon>Ascomycota</taxon>
        <taxon>Saccharomycotina</taxon>
        <taxon>Lipomycetes</taxon>
        <taxon>Lipomycetales</taxon>
        <taxon>Lipomycetaceae</taxon>
        <taxon>Myxozyma</taxon>
    </lineage>
</organism>
<accession>A0ABR1FC40</accession>
<dbReference type="PANTHER" id="PTHR43540:SF6">
    <property type="entry name" value="ISOCHORISMATASE-LIKE DOMAIN-CONTAINING PROTEIN"/>
    <property type="match status" value="1"/>
</dbReference>
<keyword evidence="2" id="KW-0378">Hydrolase</keyword>
<dbReference type="Proteomes" id="UP001498771">
    <property type="component" value="Unassembled WGS sequence"/>
</dbReference>
<proteinExistence type="inferred from homology"/>
<dbReference type="SUPFAM" id="SSF52499">
    <property type="entry name" value="Isochorismatase-like hydrolases"/>
    <property type="match status" value="1"/>
</dbReference>
<dbReference type="Pfam" id="PF00857">
    <property type="entry name" value="Isochorismatase"/>
    <property type="match status" value="1"/>
</dbReference>
<evidence type="ECO:0000313" key="4">
    <source>
        <dbReference type="EMBL" id="KAK7207425.1"/>
    </source>
</evidence>
<dbReference type="GeneID" id="90036960"/>
<gene>
    <name evidence="4" type="ORF">BZA70DRAFT_271259</name>
</gene>
<sequence length="195" mass="22094">MAFRSAQTAAIDLSNAALVVIDMQEQFRHTAADLCPVLIPLIEDFIARDKPVFFTQHGHVIASDTSELVRWWGKQGSIEQYSPAWQMMRELEPLSSIHASNIHRLLNKDRYDAFMHTDLELLLREAMVDAVVITGTMTNLCCETTARSAFNRDFYVYFPEDGNATLNAEMQEASLTNLRYGFAQITTVKAMRDAL</sequence>
<reference evidence="4 5" key="1">
    <citation type="submission" date="2024-03" db="EMBL/GenBank/DDBJ databases">
        <title>Genome-scale model development and genomic sequencing of the oleaginous clade Lipomyces.</title>
        <authorList>
            <consortium name="Lawrence Berkeley National Laboratory"/>
            <person name="Czajka J.J."/>
            <person name="Han Y."/>
            <person name="Kim J."/>
            <person name="Mondo S.J."/>
            <person name="Hofstad B.A."/>
            <person name="Robles A."/>
            <person name="Haridas S."/>
            <person name="Riley R."/>
            <person name="LaButti K."/>
            <person name="Pangilinan J."/>
            <person name="Andreopoulos W."/>
            <person name="Lipzen A."/>
            <person name="Yan J."/>
            <person name="Wang M."/>
            <person name="Ng V."/>
            <person name="Grigoriev I.V."/>
            <person name="Spatafora J.W."/>
            <person name="Magnuson J.K."/>
            <person name="Baker S.E."/>
            <person name="Pomraning K.R."/>
        </authorList>
    </citation>
    <scope>NUCLEOTIDE SEQUENCE [LARGE SCALE GENOMIC DNA]</scope>
    <source>
        <strain evidence="4 5">Phaff 52-87</strain>
    </source>
</reference>
<dbReference type="CDD" id="cd00431">
    <property type="entry name" value="cysteine_hydrolases"/>
    <property type="match status" value="1"/>
</dbReference>
<comment type="similarity">
    <text evidence="1">Belongs to the isochorismatase family.</text>
</comment>
<protein>
    <submittedName>
        <fullName evidence="4">Isochorismatase-like protein</fullName>
    </submittedName>
</protein>
<comment type="caution">
    <text evidence="4">The sequence shown here is derived from an EMBL/GenBank/DDBJ whole genome shotgun (WGS) entry which is preliminary data.</text>
</comment>